<sequence>MVLPSVKESGYFFNSILEEKTFELKAQPAHKIAVPLFLLTALCYFVPIGYFYFSCCETDSTFIWFGGFYLALGLIYLVRKYTQKMSLLKT</sequence>
<dbReference type="EMBL" id="LRDB01000012">
    <property type="protein sequence ID" value="KYG78900.1"/>
    <property type="molecule type" value="Genomic_DNA"/>
</dbReference>
<name>A0A150XJL6_9BACT</name>
<keyword evidence="3" id="KW-1185">Reference proteome</keyword>
<evidence type="ECO:0000313" key="3">
    <source>
        <dbReference type="Proteomes" id="UP000075615"/>
    </source>
</evidence>
<dbReference type="Proteomes" id="UP000075615">
    <property type="component" value="Unassembled WGS sequence"/>
</dbReference>
<dbReference type="AlphaFoldDB" id="A0A150XJL6"/>
<evidence type="ECO:0000256" key="1">
    <source>
        <dbReference type="SAM" id="Phobius"/>
    </source>
</evidence>
<comment type="caution">
    <text evidence="2">The sequence shown here is derived from an EMBL/GenBank/DDBJ whole genome shotgun (WGS) entry which is preliminary data.</text>
</comment>
<reference evidence="2 3" key="1">
    <citation type="submission" date="2016-01" db="EMBL/GenBank/DDBJ databases">
        <title>Genome sequencing of Roseivirga echinicomitans KMM 6058.</title>
        <authorList>
            <person name="Selvaratnam C."/>
            <person name="Thevarajoo S."/>
            <person name="Goh K.M."/>
            <person name="Ee R."/>
            <person name="Chan K.-G."/>
            <person name="Chong C.S."/>
        </authorList>
    </citation>
    <scope>NUCLEOTIDE SEQUENCE [LARGE SCALE GENOMIC DNA]</scope>
    <source>
        <strain evidence="2 3">KMM 6058</strain>
    </source>
</reference>
<gene>
    <name evidence="2" type="ORF">AWN68_04540</name>
</gene>
<evidence type="ECO:0000313" key="2">
    <source>
        <dbReference type="EMBL" id="KYG78900.1"/>
    </source>
</evidence>
<keyword evidence="1" id="KW-0812">Transmembrane</keyword>
<protein>
    <submittedName>
        <fullName evidence="2">Uncharacterized protein</fullName>
    </submittedName>
</protein>
<feature type="transmembrane region" description="Helical" evidence="1">
    <location>
        <begin position="62"/>
        <end position="79"/>
    </location>
</feature>
<keyword evidence="1" id="KW-1133">Transmembrane helix</keyword>
<feature type="transmembrane region" description="Helical" evidence="1">
    <location>
        <begin position="32"/>
        <end position="50"/>
    </location>
</feature>
<proteinExistence type="predicted"/>
<keyword evidence="1" id="KW-0472">Membrane</keyword>
<organism evidence="2 3">
    <name type="scientific">Roseivirga echinicomitans</name>
    <dbReference type="NCBI Taxonomy" id="296218"/>
    <lineage>
        <taxon>Bacteria</taxon>
        <taxon>Pseudomonadati</taxon>
        <taxon>Bacteroidota</taxon>
        <taxon>Cytophagia</taxon>
        <taxon>Cytophagales</taxon>
        <taxon>Roseivirgaceae</taxon>
        <taxon>Roseivirga</taxon>
    </lineage>
</organism>
<accession>A0A150XJL6</accession>